<evidence type="ECO:0000313" key="3">
    <source>
        <dbReference type="EMBL" id="GAA2208956.1"/>
    </source>
</evidence>
<dbReference type="PANTHER" id="PTHR48081">
    <property type="entry name" value="AB HYDROLASE SUPERFAMILY PROTEIN C4A8.06C"/>
    <property type="match status" value="1"/>
</dbReference>
<dbReference type="PANTHER" id="PTHR48081:SF8">
    <property type="entry name" value="ALPHA_BETA HYDROLASE FOLD-3 DOMAIN-CONTAINING PROTEIN-RELATED"/>
    <property type="match status" value="1"/>
</dbReference>
<dbReference type="Proteomes" id="UP001499843">
    <property type="component" value="Unassembled WGS sequence"/>
</dbReference>
<dbReference type="Gene3D" id="3.40.50.1820">
    <property type="entry name" value="alpha/beta hydrolase"/>
    <property type="match status" value="1"/>
</dbReference>
<organism evidence="3 4">
    <name type="scientific">Nonomuraea monospora</name>
    <dbReference type="NCBI Taxonomy" id="568818"/>
    <lineage>
        <taxon>Bacteria</taxon>
        <taxon>Bacillati</taxon>
        <taxon>Actinomycetota</taxon>
        <taxon>Actinomycetes</taxon>
        <taxon>Streptosporangiales</taxon>
        <taxon>Streptosporangiaceae</taxon>
        <taxon>Nonomuraea</taxon>
    </lineage>
</organism>
<dbReference type="EMBL" id="BAAAQX010000010">
    <property type="protein sequence ID" value="GAA2208956.1"/>
    <property type="molecule type" value="Genomic_DNA"/>
</dbReference>
<feature type="domain" description="Alpha/beta hydrolase fold-3" evidence="2">
    <location>
        <begin position="87"/>
        <end position="293"/>
    </location>
</feature>
<reference evidence="3 4" key="1">
    <citation type="journal article" date="2019" name="Int. J. Syst. Evol. Microbiol.">
        <title>The Global Catalogue of Microorganisms (GCM) 10K type strain sequencing project: providing services to taxonomists for standard genome sequencing and annotation.</title>
        <authorList>
            <consortium name="The Broad Institute Genomics Platform"/>
            <consortium name="The Broad Institute Genome Sequencing Center for Infectious Disease"/>
            <person name="Wu L."/>
            <person name="Ma J."/>
        </authorList>
    </citation>
    <scope>NUCLEOTIDE SEQUENCE [LARGE SCALE GENOMIC DNA]</scope>
    <source>
        <strain evidence="3 4">JCM 16114</strain>
    </source>
</reference>
<gene>
    <name evidence="3" type="ORF">GCM10009850_044140</name>
</gene>
<keyword evidence="1 3" id="KW-0378">Hydrolase</keyword>
<sequence length="316" mass="32827">MSLTLDPEVAQALAPMAAASAGSTPPPVGDVATRRAVLEGVIAHAGAAQPMPADVTITDHHATAADGTRILLRWYAKDGAAPGPAAVFLHGGGMILGTVGLFDGPVARYVSASGTPILSVDYRRAPEHPHPVPVEDAYTGLTWLHEHAADLGVDPARIAVMGDSAGGGLAAALAILSRDRGGPAIARQILIMPMLDDRTTTPDPHITPFALWTYDDNATGWGALLGEAAGGPDVPATAAPARVADPAGLPPAYIEVGQLDIFRDEDLTYALRLARAGVEVEFHLHPGVPHEFESIAHTSDVARRVIADRVRVLTSL</sequence>
<accession>A0ABN3CJ82</accession>
<dbReference type="InterPro" id="IPR050300">
    <property type="entry name" value="GDXG_lipolytic_enzyme"/>
</dbReference>
<dbReference type="GO" id="GO:0016787">
    <property type="term" value="F:hydrolase activity"/>
    <property type="evidence" value="ECO:0007669"/>
    <property type="project" value="UniProtKB-KW"/>
</dbReference>
<comment type="caution">
    <text evidence="3">The sequence shown here is derived from an EMBL/GenBank/DDBJ whole genome shotgun (WGS) entry which is preliminary data.</text>
</comment>
<dbReference type="InterPro" id="IPR013094">
    <property type="entry name" value="AB_hydrolase_3"/>
</dbReference>
<evidence type="ECO:0000256" key="1">
    <source>
        <dbReference type="ARBA" id="ARBA00022801"/>
    </source>
</evidence>
<dbReference type="RefSeq" id="WP_344477588.1">
    <property type="nucleotide sequence ID" value="NZ_BAAAQX010000010.1"/>
</dbReference>
<dbReference type="Pfam" id="PF07859">
    <property type="entry name" value="Abhydrolase_3"/>
    <property type="match status" value="1"/>
</dbReference>
<name>A0ABN3CJ82_9ACTN</name>
<dbReference type="SUPFAM" id="SSF53474">
    <property type="entry name" value="alpha/beta-Hydrolases"/>
    <property type="match status" value="1"/>
</dbReference>
<protein>
    <submittedName>
        <fullName evidence="3">Alpha/beta hydrolase</fullName>
    </submittedName>
</protein>
<proteinExistence type="predicted"/>
<dbReference type="InterPro" id="IPR029058">
    <property type="entry name" value="AB_hydrolase_fold"/>
</dbReference>
<keyword evidence="4" id="KW-1185">Reference proteome</keyword>
<evidence type="ECO:0000259" key="2">
    <source>
        <dbReference type="Pfam" id="PF07859"/>
    </source>
</evidence>
<evidence type="ECO:0000313" key="4">
    <source>
        <dbReference type="Proteomes" id="UP001499843"/>
    </source>
</evidence>